<reference evidence="1 2" key="1">
    <citation type="submission" date="2021-06" db="EMBL/GenBank/DDBJ databases">
        <title>Caerostris extrusa draft genome.</title>
        <authorList>
            <person name="Kono N."/>
            <person name="Arakawa K."/>
        </authorList>
    </citation>
    <scope>NUCLEOTIDE SEQUENCE [LARGE SCALE GENOMIC DNA]</scope>
</reference>
<organism evidence="1 2">
    <name type="scientific">Caerostris extrusa</name>
    <name type="common">Bark spider</name>
    <name type="synonym">Caerostris bankana</name>
    <dbReference type="NCBI Taxonomy" id="172846"/>
    <lineage>
        <taxon>Eukaryota</taxon>
        <taxon>Metazoa</taxon>
        <taxon>Ecdysozoa</taxon>
        <taxon>Arthropoda</taxon>
        <taxon>Chelicerata</taxon>
        <taxon>Arachnida</taxon>
        <taxon>Araneae</taxon>
        <taxon>Araneomorphae</taxon>
        <taxon>Entelegynae</taxon>
        <taxon>Araneoidea</taxon>
        <taxon>Araneidae</taxon>
        <taxon>Caerostris</taxon>
    </lineage>
</organism>
<accession>A0AAV4MX83</accession>
<evidence type="ECO:0000313" key="1">
    <source>
        <dbReference type="EMBL" id="GIX75972.1"/>
    </source>
</evidence>
<dbReference type="AlphaFoldDB" id="A0AAV4MX83"/>
<sequence>MSTPQAEITIFTPLVGFLCLRNRNKSDFSSNSRRRHALVGNEGIPPHTTSTICADGFLRGKRIPKLLPIGREEEFFNRLGK</sequence>
<keyword evidence="2" id="KW-1185">Reference proteome</keyword>
<name>A0AAV4MX83_CAEEX</name>
<proteinExistence type="predicted"/>
<dbReference type="Proteomes" id="UP001054945">
    <property type="component" value="Unassembled WGS sequence"/>
</dbReference>
<comment type="caution">
    <text evidence="1">The sequence shown here is derived from an EMBL/GenBank/DDBJ whole genome shotgun (WGS) entry which is preliminary data.</text>
</comment>
<dbReference type="EMBL" id="BPLR01002639">
    <property type="protein sequence ID" value="GIX75972.1"/>
    <property type="molecule type" value="Genomic_DNA"/>
</dbReference>
<gene>
    <name evidence="1" type="ORF">CEXT_429241</name>
</gene>
<protein>
    <submittedName>
        <fullName evidence="1">Uncharacterized protein</fullName>
    </submittedName>
</protein>
<evidence type="ECO:0000313" key="2">
    <source>
        <dbReference type="Proteomes" id="UP001054945"/>
    </source>
</evidence>